<keyword evidence="2" id="KW-1185">Reference proteome</keyword>
<accession>A0ABP8JKU1</accession>
<evidence type="ECO:0000313" key="1">
    <source>
        <dbReference type="EMBL" id="GAA4392507.1"/>
    </source>
</evidence>
<dbReference type="InterPro" id="IPR006626">
    <property type="entry name" value="PbH1"/>
</dbReference>
<dbReference type="SMART" id="SM00710">
    <property type="entry name" value="PbH1"/>
    <property type="match status" value="6"/>
</dbReference>
<proteinExistence type="predicted"/>
<name>A0ABP8JKU1_9BACT</name>
<sequence>MSRPREAYTPANTTALGGTYTINAALPASATNFTSFTAAIQQLNQVGVQAPVTFEVATGQTFIETLPAITTAGARGEGVTFRRAGTGTNPVIECSSGLAAVDVAGADFLNFDGIDVRAVGLGPSYGFRIRNASATNGSRNVTVQNATITLNRANPASIAVVQSSVTAYGGITPADTSGCNRNNRYLNLTISNTYNGLWVIGQGFLLPELNTEVGNVTIGNGTAGDIGGGSTVVYAMRLENLRGNRIHHNTVRGATSTGSPVYGIFYINPMGDATDASLLYGNRISGLRFLNPASTSTGGIVYGLYVAMPNTGATVPSTVSVYNNEVHSLTRDFVGNETNLRLIRGINVLNSGIAGNELTLAHNTVRIDASASPALSSSAYEYAGTSSTGGTVTLRNNVLVNATGAQTGVAKHFAVFLAGTAFGSSSSSTNYNDLHIANPANGFVGRTSAGDFATLAAWRATTNQDANSLSLDPAFASLTTLQPTNALLDNQGTPVTGIGTDITRSARNLATPDLGAYEFTVLNTRATRKGNLNLTAWPVPFGSILTVELTTSRRGTATLELLDALGRTVRQQAVELTGQRQRVTLTEMAALPVGPYLLRLRTATGQQTIRLEH</sequence>
<comment type="caution">
    <text evidence="1">The sequence shown here is derived from an EMBL/GenBank/DDBJ whole genome shotgun (WGS) entry which is preliminary data.</text>
</comment>
<gene>
    <name evidence="1" type="ORF">GCM10023186_43090</name>
</gene>
<dbReference type="RefSeq" id="WP_345227643.1">
    <property type="nucleotide sequence ID" value="NZ_BAABHA010000015.1"/>
</dbReference>
<dbReference type="Proteomes" id="UP001500454">
    <property type="component" value="Unassembled WGS sequence"/>
</dbReference>
<reference evidence="2" key="1">
    <citation type="journal article" date="2019" name="Int. J. Syst. Evol. Microbiol.">
        <title>The Global Catalogue of Microorganisms (GCM) 10K type strain sequencing project: providing services to taxonomists for standard genome sequencing and annotation.</title>
        <authorList>
            <consortium name="The Broad Institute Genomics Platform"/>
            <consortium name="The Broad Institute Genome Sequencing Center for Infectious Disease"/>
            <person name="Wu L."/>
            <person name="Ma J."/>
        </authorList>
    </citation>
    <scope>NUCLEOTIDE SEQUENCE [LARGE SCALE GENOMIC DNA]</scope>
    <source>
        <strain evidence="2">JCM 17924</strain>
    </source>
</reference>
<protein>
    <recommendedName>
        <fullName evidence="3">T9SS type A sorting domain-containing protein</fullName>
    </recommendedName>
</protein>
<evidence type="ECO:0000313" key="2">
    <source>
        <dbReference type="Proteomes" id="UP001500454"/>
    </source>
</evidence>
<dbReference type="InterPro" id="IPR011050">
    <property type="entry name" value="Pectin_lyase_fold/virulence"/>
</dbReference>
<organism evidence="1 2">
    <name type="scientific">Hymenobacter koreensis</name>
    <dbReference type="NCBI Taxonomy" id="1084523"/>
    <lineage>
        <taxon>Bacteria</taxon>
        <taxon>Pseudomonadati</taxon>
        <taxon>Bacteroidota</taxon>
        <taxon>Cytophagia</taxon>
        <taxon>Cytophagales</taxon>
        <taxon>Hymenobacteraceae</taxon>
        <taxon>Hymenobacter</taxon>
    </lineage>
</organism>
<dbReference type="SUPFAM" id="SSF51126">
    <property type="entry name" value="Pectin lyase-like"/>
    <property type="match status" value="1"/>
</dbReference>
<dbReference type="EMBL" id="BAABHA010000015">
    <property type="protein sequence ID" value="GAA4392507.1"/>
    <property type="molecule type" value="Genomic_DNA"/>
</dbReference>
<evidence type="ECO:0008006" key="3">
    <source>
        <dbReference type="Google" id="ProtNLM"/>
    </source>
</evidence>